<dbReference type="HGNC" id="HGNC:5985">
    <property type="gene designation" value="IL17RA"/>
</dbReference>
<reference evidence="2" key="4">
    <citation type="submission" date="2025-08" db="UniProtKB">
        <authorList>
            <consortium name="Ensembl"/>
        </authorList>
    </citation>
    <scope>IDENTIFICATION</scope>
</reference>
<reference evidence="2 3" key="1">
    <citation type="journal article" date="2001" name="Nature">
        <title>Initial sequencing and analysis of the human genome.</title>
        <authorList>
            <consortium name="International Human Genome Sequencing Consortium"/>
            <person name="Lander E.S."/>
            <person name="Linton L.M."/>
            <person name="Birren B."/>
            <person name="Nusbaum C."/>
            <person name="Zody M.C."/>
            <person name="Baldwin J."/>
            <person name="Devon K."/>
            <person name="Dewar K."/>
            <person name="Doyle M."/>
            <person name="FitzHugh W."/>
            <person name="Funke R."/>
            <person name="Gage D."/>
            <person name="Harris K."/>
            <person name="Heaford A."/>
            <person name="Howland J."/>
            <person name="Kann L."/>
            <person name="Lehoczky J."/>
            <person name="LeVine R."/>
            <person name="McEwan P."/>
            <person name="McKernan K."/>
            <person name="Meldrim J."/>
            <person name="Mesirov J.P."/>
            <person name="Miranda C."/>
            <person name="Morris W."/>
            <person name="Naylor J."/>
            <person name="Raymond C."/>
            <person name="Rosetti M."/>
            <person name="Santos R."/>
            <person name="Sheridan A."/>
            <person name="Sougnez C."/>
            <person name="Stange-Thomann N."/>
            <person name="Stojanovic N."/>
            <person name="Subramanian A."/>
            <person name="Wyman D."/>
            <person name="Rogers J."/>
            <person name="Sulston J."/>
            <person name="Ainscough R."/>
            <person name="Beck S."/>
            <person name="Bentley D."/>
            <person name="Burton J."/>
            <person name="Clee C."/>
            <person name="Carter N."/>
            <person name="Coulson A."/>
            <person name="Deadman R."/>
            <person name="Deloukas P."/>
            <person name="Dunham A."/>
            <person name="Dunham I."/>
            <person name="Durbin R."/>
            <person name="French L."/>
            <person name="Grafham D."/>
            <person name="Gregory S."/>
            <person name="Hubbard T."/>
            <person name="Humphray S."/>
            <person name="Hunt A."/>
            <person name="Jones M."/>
            <person name="Lloyd C."/>
            <person name="McMurray A."/>
            <person name="Matthews L."/>
            <person name="Mercer S."/>
            <person name="Milne S."/>
            <person name="Mullikin J.C."/>
            <person name="Mungall A."/>
            <person name="Plumb R."/>
            <person name="Ross M."/>
            <person name="Shownkeen R."/>
            <person name="Sims S."/>
            <person name="Waterston R.H."/>
            <person name="Wilson R.K."/>
            <person name="Hillier L.W."/>
            <person name="McPherson J.D."/>
            <person name="Marra M.A."/>
            <person name="Mardis E.R."/>
            <person name="Fulton L.A."/>
            <person name="Chinwalla A.T."/>
            <person name="Pepin K.H."/>
            <person name="Gish W.R."/>
            <person name="Chissoe S.L."/>
            <person name="Wendl M.C."/>
            <person name="Delehaunty K.D."/>
            <person name="Miner T.L."/>
            <person name="Delehaunty A."/>
            <person name="Kramer J.B."/>
            <person name="Cook L.L."/>
            <person name="Fulton R.S."/>
            <person name="Johnson D.L."/>
            <person name="Minx P.J."/>
            <person name="Clifton S.W."/>
            <person name="Hawkins T."/>
            <person name="Branscomb E."/>
            <person name="Predki P."/>
            <person name="Richardson P."/>
            <person name="Wenning S."/>
            <person name="Slezak T."/>
            <person name="Doggett N."/>
            <person name="Cheng J.F."/>
            <person name="Olsen A."/>
            <person name="Lucas S."/>
            <person name="Elkin C."/>
            <person name="Uberbacher E."/>
            <person name="Frazier M."/>
            <person name="Gibbs R.A."/>
            <person name="Muzny D.M."/>
            <person name="Scherer S.E."/>
            <person name="Bouck J.B."/>
            <person name="Sodergren E.J."/>
            <person name="Worley K.C."/>
            <person name="Rives C.M."/>
            <person name="Gorrell J.H."/>
            <person name="Metzker M.L."/>
            <person name="Naylor S.L."/>
            <person name="Kucherlapati R.S."/>
            <person name="Nelson D.L."/>
            <person name="Weinstock G.M."/>
            <person name="Sakaki Y."/>
            <person name="Fujiyama A."/>
            <person name="Hattori M."/>
            <person name="Yada T."/>
            <person name="Toyoda A."/>
            <person name="Itoh T."/>
            <person name="Kawagoe C."/>
            <person name="Watanabe H."/>
            <person name="Totoki Y."/>
            <person name="Taylor T."/>
            <person name="Weissenbach J."/>
            <person name="Heilig R."/>
            <person name="Saurin W."/>
            <person name="Artiguenave F."/>
            <person name="Brottier P."/>
            <person name="Bruls T."/>
            <person name="Pelletier E."/>
            <person name="Robert C."/>
            <person name="Wincker P."/>
            <person name="Smith D.R."/>
            <person name="Doucette-Stamm L."/>
            <person name="Rubenfield M."/>
            <person name="Weinstock K."/>
            <person name="Lee H.M."/>
            <person name="Dubois J."/>
            <person name="Rosenthal A."/>
            <person name="Platzer M."/>
            <person name="Nyakatura G."/>
            <person name="Taudien S."/>
            <person name="Rump A."/>
            <person name="Yang H."/>
            <person name="Yu J."/>
            <person name="Wang J."/>
            <person name="Huang G."/>
            <person name="Gu J."/>
            <person name="Hood L."/>
            <person name="Rowen L."/>
            <person name="Madan A."/>
            <person name="Qin S."/>
            <person name="Davis R.W."/>
            <person name="Federspiel N.A."/>
            <person name="Abola A.P."/>
            <person name="Proctor M.J."/>
            <person name="Myers R.M."/>
            <person name="Schmutz J."/>
            <person name="Dickson M."/>
            <person name="Grimwood J."/>
            <person name="Cox D.R."/>
            <person name="Olson M.V."/>
            <person name="Kaul R."/>
            <person name="Raymond C."/>
            <person name="Shimizu N."/>
            <person name="Kawasaki K."/>
            <person name="Minoshima S."/>
            <person name="Evans G.A."/>
            <person name="Athanasiou M."/>
            <person name="Schultz R."/>
            <person name="Roe B.A."/>
            <person name="Chen F."/>
            <person name="Pan H."/>
            <person name="Ramser J."/>
            <person name="Lehrach H."/>
            <person name="Reinhardt R."/>
            <person name="McCombie W.R."/>
            <person name="de la Bastide M."/>
            <person name="Dedhia N."/>
            <person name="Blocker H."/>
            <person name="Hornischer K."/>
            <person name="Nordsiek G."/>
            <person name="Agarwala R."/>
            <person name="Aravind L."/>
            <person name="Bailey J.A."/>
            <person name="Bateman A."/>
            <person name="Batzoglou S."/>
            <person name="Birney E."/>
            <person name="Bork P."/>
            <person name="Brown D.G."/>
            <person name="Burge C.B."/>
            <person name="Cerutti L."/>
            <person name="Chen H.C."/>
            <person name="Church D."/>
            <person name="Clamp M."/>
            <person name="Copley R.R."/>
            <person name="Doerks T."/>
            <person name="Eddy S.R."/>
            <person name="Eichler E.E."/>
            <person name="Furey T.S."/>
            <person name="Galagan J."/>
            <person name="Gilbert J.G."/>
            <person name="Harmon C."/>
            <person name="Hayashizaki Y."/>
            <person name="Haussler D."/>
            <person name="Hermjakob H."/>
            <person name="Hokamp K."/>
            <person name="Jang W."/>
            <person name="Johnson L.S."/>
            <person name="Jones T.A."/>
            <person name="Kasif S."/>
            <person name="Kaspryzk A."/>
            <person name="Kennedy S."/>
            <person name="Kent W.J."/>
            <person name="Kitts P."/>
            <person name="Koonin E.V."/>
            <person name="Korf I."/>
            <person name="Kulp D."/>
            <person name="Lancet D."/>
            <person name="Lowe T.M."/>
            <person name="McLysaght A."/>
            <person name="Mikkelsen T."/>
            <person name="Moran J.V."/>
            <person name="Mulder N."/>
            <person name="Pollara V.J."/>
            <person name="Ponting C.P."/>
            <person name="Schuler G."/>
            <person name="Schultz J."/>
            <person name="Slater G."/>
            <person name="Smit A.F."/>
            <person name="Stupka E."/>
            <person name="Szustakowski J."/>
            <person name="Thierry-Mieg D."/>
            <person name="Thierry-Mieg J."/>
            <person name="Wagner L."/>
            <person name="Wallis J."/>
            <person name="Wheeler R."/>
            <person name="Williams A."/>
            <person name="Wolf Y.I."/>
            <person name="Wolfe K.H."/>
            <person name="Yang S.P."/>
            <person name="Yeh R.F."/>
            <person name="Collins F."/>
            <person name="Guyer M.S."/>
            <person name="Peterson J."/>
            <person name="Felsenfeld A."/>
            <person name="Wetterstrand K.A."/>
            <person name="Patrinos A."/>
            <person name="Morgan M.J."/>
            <person name="de Jong P."/>
            <person name="Catanese J.J."/>
            <person name="Osoegawa K."/>
            <person name="Shizuya H."/>
            <person name="Choi S."/>
            <person name="Chen Y.J."/>
        </authorList>
    </citation>
    <scope>NUCLEOTIDE SEQUENCE [LARGE SCALE GENOMIC DNA]</scope>
</reference>
<reference evidence="2 3" key="3">
    <citation type="journal article" date="2008" name="Genome Biol.">
        <title>Finishing the finished human chromosome 22 sequence.</title>
        <authorList>
            <person name="Cole C.G."/>
            <person name="McCann O.T."/>
            <person name="Collins J.E."/>
            <person name="Oliver K."/>
            <person name="Willey D."/>
            <person name="Gribble S.M."/>
            <person name="Yang F."/>
            <person name="McLaren K."/>
            <person name="Rogers J."/>
            <person name="Ning Z."/>
            <person name="Beare D.M."/>
            <person name="Dunham I."/>
        </authorList>
    </citation>
    <scope>NUCLEOTIDE SEQUENCE [LARGE SCALE GENOMIC DNA]</scope>
</reference>
<evidence type="ECO:0000313" key="3">
    <source>
        <dbReference type="Proteomes" id="UP000005640"/>
    </source>
</evidence>
<reference evidence="2 3" key="2">
    <citation type="journal article" date="2004" name="Nature">
        <title>Finishing the euchromatic sequence of the human genome.</title>
        <authorList>
            <consortium name="International Human Genome Sequencing Consortium"/>
        </authorList>
    </citation>
    <scope>NUCLEOTIDE SEQUENCE [LARGE SCALE GENOMIC DNA]</scope>
</reference>
<dbReference type="GeneTree" id="ENSGT00940000159018"/>
<feature type="chain" id="PRO_5035738201" evidence="1">
    <location>
        <begin position="33"/>
        <end position="59"/>
    </location>
</feature>
<keyword evidence="1" id="KW-0732">Signal</keyword>
<dbReference type="Proteomes" id="UP000005640">
    <property type="component" value="Chromosome 22"/>
</dbReference>
<proteinExistence type="predicted"/>
<dbReference type="Ensembl" id="ENST00000477874.1">
    <property type="protein sequence ID" value="ENSP00000511612.1"/>
    <property type="gene ID" value="ENSG00000177663.15"/>
</dbReference>
<dbReference type="OpenTargets" id="ENSG00000177663"/>
<protein>
    <submittedName>
        <fullName evidence="2">Interleukin 17 receptor A</fullName>
    </submittedName>
</protein>
<reference evidence="2" key="5">
    <citation type="submission" date="2025-09" db="UniProtKB">
        <authorList>
            <consortium name="Ensembl"/>
        </authorList>
    </citation>
    <scope>IDENTIFICATION</scope>
</reference>
<sequence length="59" mass="5975">MGAARSPPSAVPGPLLGLLLLLLGVLAPGGASLRLLDHRALVCSQPVPAWMTAGFTLET</sequence>
<dbReference type="OrthoDB" id="5915222at2759"/>
<keyword evidence="3" id="KW-1185">Reference proteome</keyword>
<accession>A0A8Q3WKC6</accession>
<organism evidence="2 3">
    <name type="scientific">Homo sapiens</name>
    <name type="common">Human</name>
    <dbReference type="NCBI Taxonomy" id="9606"/>
    <lineage>
        <taxon>Eukaryota</taxon>
        <taxon>Metazoa</taxon>
        <taxon>Chordata</taxon>
        <taxon>Craniata</taxon>
        <taxon>Vertebrata</taxon>
        <taxon>Euteleostomi</taxon>
        <taxon>Mammalia</taxon>
        <taxon>Eutheria</taxon>
        <taxon>Euarchontoglires</taxon>
        <taxon>Primates</taxon>
        <taxon>Haplorrhini</taxon>
        <taxon>Catarrhini</taxon>
        <taxon>Hominidae</taxon>
        <taxon>Homo</taxon>
    </lineage>
</organism>
<gene>
    <name evidence="2" type="primary">IL17RA</name>
</gene>
<dbReference type="EMBL" id="AC006946">
    <property type="status" value="NOT_ANNOTATED_CDS"/>
    <property type="molecule type" value="Genomic_DNA"/>
</dbReference>
<evidence type="ECO:0000313" key="2">
    <source>
        <dbReference type="Ensembl" id="ENSP00000511612.1"/>
    </source>
</evidence>
<evidence type="ECO:0000256" key="1">
    <source>
        <dbReference type="SAM" id="SignalP"/>
    </source>
</evidence>
<dbReference type="Ensembl" id="ENST00000477874.1">
    <property type="protein sequence ID" value="ENSP00000511612.1"/>
    <property type="gene ID" value="ENSG00000177663.16"/>
</dbReference>
<feature type="signal peptide" evidence="1">
    <location>
        <begin position="1"/>
        <end position="32"/>
    </location>
</feature>
<dbReference type="AlphaFoldDB" id="A0A8Q3WKC6"/>
<name>A0A8Q3WKC6_HUMAN</name>